<dbReference type="InterPro" id="IPR036265">
    <property type="entry name" value="HIT-like_sf"/>
</dbReference>
<dbReference type="NCBIfam" id="NF008724">
    <property type="entry name" value="PRK11720.1"/>
    <property type="match status" value="1"/>
</dbReference>
<keyword evidence="7 14" id="KW-0808">Transferase</keyword>
<evidence type="ECO:0000259" key="17">
    <source>
        <dbReference type="Pfam" id="PF02744"/>
    </source>
</evidence>
<feature type="region of interest" description="Disordered" evidence="15">
    <location>
        <begin position="52"/>
        <end position="77"/>
    </location>
</feature>
<keyword evidence="19" id="KW-1185">Reference proteome</keyword>
<dbReference type="Pfam" id="PF01087">
    <property type="entry name" value="GalP_UDP_transf"/>
    <property type="match status" value="1"/>
</dbReference>
<feature type="domain" description="Galactose-1-phosphate uridyl transferase N-terminal" evidence="16">
    <location>
        <begin position="115"/>
        <end position="280"/>
    </location>
</feature>
<dbReference type="Proteomes" id="UP000445582">
    <property type="component" value="Unassembled WGS sequence"/>
</dbReference>
<keyword evidence="8 14" id="KW-0548">Nucleotidyltransferase</keyword>
<name>A0A844YJR6_9SPHN</name>
<dbReference type="EMBL" id="WTYN01000006">
    <property type="protein sequence ID" value="MXO64033.1"/>
    <property type="molecule type" value="Genomic_DNA"/>
</dbReference>
<dbReference type="AlphaFoldDB" id="A0A844YJR6"/>
<comment type="cofactor">
    <cofactor evidence="2">
        <name>Zn(2+)</name>
        <dbReference type="ChEBI" id="CHEBI:29105"/>
    </cofactor>
</comment>
<dbReference type="InterPro" id="IPR005849">
    <property type="entry name" value="GalP_Utransf_N"/>
</dbReference>
<evidence type="ECO:0000256" key="6">
    <source>
        <dbReference type="ARBA" id="ARBA00016340"/>
    </source>
</evidence>
<dbReference type="EC" id="2.7.7.12" evidence="5 13"/>
<proteinExistence type="inferred from homology"/>
<sequence length="440" mass="49118">MAGRGRRRNRVAGPGQRTRIALVGRAPRSRVRSARATASPALRRRWSLVGATSAPCRDDDHDDAAARRGNRRHARGTSRVYRQLAGSQRLAGALALRRKRLDLSSGESVVSLDPPHRRKNLLTGEWVLVSPQRMNRPWQGERKSTAAAARASHDPDCYLCPGNLRSGGQHNPAYDAVFTFANDFPALEARETSPVEPGGFFQEMPARGEARVICYSPDHSATLAGMEDPQRRAVIEEWCRLSAELGARWDHVQIFENKGAMMGASSPHPHGQVWASDYVPTLVEREDACQRKADGSLLANVIAAEDEASERIVASNAHWQAVVPHWAAWPFEVLLIARDDVRRLEELTYDARDALAAILGRVLTAYDRLFLTDFPYSMGWHGAPHALGEDCAHWRLHAHFYPPLLRSAEIRKHMVGFELLAETQRDLTPEAAAERLRRLM</sequence>
<evidence type="ECO:0000313" key="18">
    <source>
        <dbReference type="EMBL" id="MXO64033.1"/>
    </source>
</evidence>
<evidence type="ECO:0000313" key="19">
    <source>
        <dbReference type="Proteomes" id="UP000445582"/>
    </source>
</evidence>
<dbReference type="OrthoDB" id="9769064at2"/>
<dbReference type="Pfam" id="PF02744">
    <property type="entry name" value="GalP_UDP_tr_C"/>
    <property type="match status" value="1"/>
</dbReference>
<evidence type="ECO:0000256" key="1">
    <source>
        <dbReference type="ARBA" id="ARBA00001107"/>
    </source>
</evidence>
<keyword evidence="11 14" id="KW-0299">Galactose metabolism</keyword>
<dbReference type="InterPro" id="IPR019779">
    <property type="entry name" value="GalP_UDPtransf1_His-AS"/>
</dbReference>
<comment type="caution">
    <text evidence="18">The sequence shown here is derived from an EMBL/GenBank/DDBJ whole genome shotgun (WGS) entry which is preliminary data.</text>
</comment>
<evidence type="ECO:0000256" key="13">
    <source>
        <dbReference type="NCBIfam" id="TIGR00209"/>
    </source>
</evidence>
<evidence type="ECO:0000256" key="8">
    <source>
        <dbReference type="ARBA" id="ARBA00022695"/>
    </source>
</evidence>
<dbReference type="InterPro" id="IPR001937">
    <property type="entry name" value="GalP_UDPtransf1"/>
</dbReference>
<dbReference type="CDD" id="cd00608">
    <property type="entry name" value="GalT"/>
    <property type="match status" value="1"/>
</dbReference>
<organism evidence="18 19">
    <name type="scientific">Qipengyuania oceanensis</name>
    <dbReference type="NCBI Taxonomy" id="1463597"/>
    <lineage>
        <taxon>Bacteria</taxon>
        <taxon>Pseudomonadati</taxon>
        <taxon>Pseudomonadota</taxon>
        <taxon>Alphaproteobacteria</taxon>
        <taxon>Sphingomonadales</taxon>
        <taxon>Erythrobacteraceae</taxon>
        <taxon>Qipengyuania</taxon>
    </lineage>
</organism>
<dbReference type="PANTHER" id="PTHR11943">
    <property type="entry name" value="GALACTOSE-1-PHOSPHATE URIDYLYLTRANSFERASE"/>
    <property type="match status" value="1"/>
</dbReference>
<evidence type="ECO:0000256" key="3">
    <source>
        <dbReference type="ARBA" id="ARBA00004947"/>
    </source>
</evidence>
<feature type="compositionally biased region" description="Basic and acidic residues" evidence="15">
    <location>
        <begin position="56"/>
        <end position="66"/>
    </location>
</feature>
<comment type="catalytic activity">
    <reaction evidence="1 14">
        <text>alpha-D-galactose 1-phosphate + UDP-alpha-D-glucose = alpha-D-glucose 1-phosphate + UDP-alpha-D-galactose</text>
        <dbReference type="Rhea" id="RHEA:13989"/>
        <dbReference type="ChEBI" id="CHEBI:58336"/>
        <dbReference type="ChEBI" id="CHEBI:58601"/>
        <dbReference type="ChEBI" id="CHEBI:58885"/>
        <dbReference type="ChEBI" id="CHEBI:66914"/>
        <dbReference type="EC" id="2.7.7.12"/>
    </reaction>
</comment>
<evidence type="ECO:0000256" key="10">
    <source>
        <dbReference type="ARBA" id="ARBA00022833"/>
    </source>
</evidence>
<dbReference type="SUPFAM" id="SSF54197">
    <property type="entry name" value="HIT-like"/>
    <property type="match status" value="2"/>
</dbReference>
<evidence type="ECO:0000256" key="2">
    <source>
        <dbReference type="ARBA" id="ARBA00001947"/>
    </source>
</evidence>
<keyword evidence="9 14" id="KW-0479">Metal-binding</keyword>
<comment type="similarity">
    <text evidence="4 14">Belongs to the galactose-1-phosphate uridylyltransferase type 1 family.</text>
</comment>
<accession>A0A844YJR6</accession>
<dbReference type="NCBIfam" id="TIGR00209">
    <property type="entry name" value="galT_1"/>
    <property type="match status" value="1"/>
</dbReference>
<reference evidence="18 19" key="1">
    <citation type="submission" date="2019-12" db="EMBL/GenBank/DDBJ databases">
        <title>Genomic-based taxomic classification of the family Erythrobacteraceae.</title>
        <authorList>
            <person name="Xu L."/>
        </authorList>
    </citation>
    <scope>NUCLEOTIDE SEQUENCE [LARGE SCALE GENOMIC DNA]</scope>
    <source>
        <strain evidence="18 19">MCCC 1A09965</strain>
    </source>
</reference>
<dbReference type="GO" id="GO:0008270">
    <property type="term" value="F:zinc ion binding"/>
    <property type="evidence" value="ECO:0007669"/>
    <property type="project" value="InterPro"/>
</dbReference>
<dbReference type="GO" id="GO:0005737">
    <property type="term" value="C:cytoplasm"/>
    <property type="evidence" value="ECO:0007669"/>
    <property type="project" value="TreeGrafter"/>
</dbReference>
<gene>
    <name evidence="18" type="ORF">GRI48_13590</name>
</gene>
<dbReference type="UniPathway" id="UPA00214"/>
<protein>
    <recommendedName>
        <fullName evidence="6 13">Galactose-1-phosphate uridylyltransferase</fullName>
        <ecNumber evidence="5 13">2.7.7.12</ecNumber>
    </recommendedName>
</protein>
<keyword evidence="10" id="KW-0862">Zinc</keyword>
<evidence type="ECO:0000256" key="12">
    <source>
        <dbReference type="ARBA" id="ARBA00023277"/>
    </source>
</evidence>
<dbReference type="PROSITE" id="PS00117">
    <property type="entry name" value="GAL_P_UDP_TRANSF_I"/>
    <property type="match status" value="1"/>
</dbReference>
<evidence type="ECO:0000256" key="15">
    <source>
        <dbReference type="SAM" id="MobiDB-lite"/>
    </source>
</evidence>
<evidence type="ECO:0000256" key="14">
    <source>
        <dbReference type="RuleBase" id="RU000506"/>
    </source>
</evidence>
<evidence type="ECO:0000256" key="5">
    <source>
        <dbReference type="ARBA" id="ARBA00012384"/>
    </source>
</evidence>
<evidence type="ECO:0000256" key="4">
    <source>
        <dbReference type="ARBA" id="ARBA00010951"/>
    </source>
</evidence>
<evidence type="ECO:0000256" key="9">
    <source>
        <dbReference type="ARBA" id="ARBA00022723"/>
    </source>
</evidence>
<dbReference type="GO" id="GO:0033499">
    <property type="term" value="P:galactose catabolic process via UDP-galactose, Leloir pathway"/>
    <property type="evidence" value="ECO:0007669"/>
    <property type="project" value="TreeGrafter"/>
</dbReference>
<dbReference type="PANTHER" id="PTHR11943:SF1">
    <property type="entry name" value="GALACTOSE-1-PHOSPHATE URIDYLYLTRANSFERASE"/>
    <property type="match status" value="1"/>
</dbReference>
<dbReference type="InterPro" id="IPR005850">
    <property type="entry name" value="GalP_Utransf_C"/>
</dbReference>
<dbReference type="GO" id="GO:0008108">
    <property type="term" value="F:UDP-glucose:hexose-1-phosphate uridylyltransferase activity"/>
    <property type="evidence" value="ECO:0007669"/>
    <property type="project" value="UniProtKB-UniRule"/>
</dbReference>
<evidence type="ECO:0000256" key="11">
    <source>
        <dbReference type="ARBA" id="ARBA00023144"/>
    </source>
</evidence>
<evidence type="ECO:0000259" key="16">
    <source>
        <dbReference type="Pfam" id="PF01087"/>
    </source>
</evidence>
<feature type="domain" description="Galactose-1-phosphate uridyl transferase C-terminal" evidence="17">
    <location>
        <begin position="293"/>
        <end position="439"/>
    </location>
</feature>
<comment type="pathway">
    <text evidence="3 14">Carbohydrate metabolism; galactose metabolism.</text>
</comment>
<dbReference type="Gene3D" id="3.30.428.10">
    <property type="entry name" value="HIT-like"/>
    <property type="match status" value="2"/>
</dbReference>
<evidence type="ECO:0000256" key="7">
    <source>
        <dbReference type="ARBA" id="ARBA00022679"/>
    </source>
</evidence>
<keyword evidence="12 14" id="KW-0119">Carbohydrate metabolism</keyword>